<keyword evidence="16" id="KW-0137">Centromere</keyword>
<comment type="similarity">
    <text evidence="4">Belongs to the DASH complex DAD2 family.</text>
</comment>
<evidence type="ECO:0000256" key="1">
    <source>
        <dbReference type="ARBA" id="ARBA00004123"/>
    </source>
</evidence>
<keyword evidence="9" id="KW-0493">Microtubule</keyword>
<evidence type="ECO:0000256" key="4">
    <source>
        <dbReference type="ARBA" id="ARBA00005501"/>
    </source>
</evidence>
<dbReference type="GO" id="GO:0008608">
    <property type="term" value="P:attachment of spindle microtubules to kinetochore"/>
    <property type="evidence" value="ECO:0007669"/>
    <property type="project" value="TreeGrafter"/>
</dbReference>
<organism evidence="19 20">
    <name type="scientific">Maudiozyma humilis</name>
    <name type="common">Sour dough yeast</name>
    <name type="synonym">Kazachstania humilis</name>
    <dbReference type="NCBI Taxonomy" id="51915"/>
    <lineage>
        <taxon>Eukaryota</taxon>
        <taxon>Fungi</taxon>
        <taxon>Dikarya</taxon>
        <taxon>Ascomycota</taxon>
        <taxon>Saccharomycotina</taxon>
        <taxon>Saccharomycetes</taxon>
        <taxon>Saccharomycetales</taxon>
        <taxon>Saccharomycetaceae</taxon>
        <taxon>Maudiozyma</taxon>
    </lineage>
</organism>
<dbReference type="InterPro" id="IPR013963">
    <property type="entry name" value="DASH_Dad2"/>
</dbReference>
<evidence type="ECO:0000256" key="9">
    <source>
        <dbReference type="ARBA" id="ARBA00022701"/>
    </source>
</evidence>
<dbReference type="AlphaFoldDB" id="A0AAV5RRH0"/>
<sequence length="138" mass="14034">MSLQQKQAELAALTAICTTTEHIKTQLAALSAAVARLEHDASAAADVLSIWDGVARAIAQAGLGLLRYTDADYAAAETSDTAPLPLPEPLVRVPLAASDDEPAPPGDSTASAASPAKKHRPDTHPAGTRGGGAHPAEL</sequence>
<evidence type="ECO:0000256" key="16">
    <source>
        <dbReference type="ARBA" id="ARBA00023328"/>
    </source>
</evidence>
<evidence type="ECO:0000256" key="6">
    <source>
        <dbReference type="ARBA" id="ARBA00022454"/>
    </source>
</evidence>
<keyword evidence="6" id="KW-0158">Chromosome</keyword>
<dbReference type="GO" id="GO:0042729">
    <property type="term" value="C:DASH complex"/>
    <property type="evidence" value="ECO:0007669"/>
    <property type="project" value="InterPro"/>
</dbReference>
<keyword evidence="15" id="KW-0131">Cell cycle</keyword>
<dbReference type="GO" id="GO:0005874">
    <property type="term" value="C:microtubule"/>
    <property type="evidence" value="ECO:0007669"/>
    <property type="project" value="UniProtKB-KW"/>
</dbReference>
<protein>
    <recommendedName>
        <fullName evidence="5">DASH complex subunit DAD2</fullName>
    </recommendedName>
    <alternativeName>
        <fullName evidence="17">Outer kinetochore protein DAD2</fullName>
    </alternativeName>
</protein>
<comment type="subcellular location">
    <subcellularLocation>
        <location evidence="3">Chromosome</location>
        <location evidence="3">Centromere</location>
        <location evidence="3">Kinetochore</location>
    </subcellularLocation>
    <subcellularLocation>
        <location evidence="2">Cytoplasm</location>
        <location evidence="2">Cytoskeleton</location>
        <location evidence="2">Spindle</location>
    </subcellularLocation>
    <subcellularLocation>
        <location evidence="1">Nucleus</location>
    </subcellularLocation>
</comment>
<dbReference type="PANTHER" id="PTHR28036">
    <property type="entry name" value="DASH COMPLEX SUBUNIT DAD2"/>
    <property type="match status" value="1"/>
</dbReference>
<gene>
    <name evidence="19" type="ORF">DAKH74_004980</name>
</gene>
<evidence type="ECO:0000256" key="14">
    <source>
        <dbReference type="ARBA" id="ARBA00023242"/>
    </source>
</evidence>
<proteinExistence type="inferred from homology"/>
<evidence type="ECO:0000256" key="8">
    <source>
        <dbReference type="ARBA" id="ARBA00022618"/>
    </source>
</evidence>
<name>A0AAV5RRH0_MAUHU</name>
<dbReference type="EMBL" id="BTGD01000001">
    <property type="protein sequence ID" value="GMM53882.1"/>
    <property type="molecule type" value="Genomic_DNA"/>
</dbReference>
<evidence type="ECO:0000256" key="7">
    <source>
        <dbReference type="ARBA" id="ARBA00022490"/>
    </source>
</evidence>
<feature type="region of interest" description="Disordered" evidence="18">
    <location>
        <begin position="78"/>
        <end position="138"/>
    </location>
</feature>
<dbReference type="Proteomes" id="UP001377567">
    <property type="component" value="Unassembled WGS sequence"/>
</dbReference>
<accession>A0AAV5RRH0</accession>
<evidence type="ECO:0000256" key="13">
    <source>
        <dbReference type="ARBA" id="ARBA00023212"/>
    </source>
</evidence>
<keyword evidence="10" id="KW-0498">Mitosis</keyword>
<comment type="caution">
    <text evidence="19">The sequence shown here is derived from an EMBL/GenBank/DDBJ whole genome shotgun (WGS) entry which is preliminary data.</text>
</comment>
<dbReference type="Pfam" id="PF08654">
    <property type="entry name" value="DASH_Dad2"/>
    <property type="match status" value="1"/>
</dbReference>
<dbReference type="GO" id="GO:1990023">
    <property type="term" value="C:mitotic spindle midzone"/>
    <property type="evidence" value="ECO:0007669"/>
    <property type="project" value="TreeGrafter"/>
</dbReference>
<evidence type="ECO:0000256" key="5">
    <source>
        <dbReference type="ARBA" id="ARBA00020260"/>
    </source>
</evidence>
<dbReference type="GO" id="GO:0000278">
    <property type="term" value="P:mitotic cell cycle"/>
    <property type="evidence" value="ECO:0007669"/>
    <property type="project" value="InterPro"/>
</dbReference>
<keyword evidence="12" id="KW-0995">Kinetochore</keyword>
<dbReference type="GO" id="GO:0051301">
    <property type="term" value="P:cell division"/>
    <property type="evidence" value="ECO:0007669"/>
    <property type="project" value="UniProtKB-KW"/>
</dbReference>
<keyword evidence="20" id="KW-1185">Reference proteome</keyword>
<evidence type="ECO:0000256" key="12">
    <source>
        <dbReference type="ARBA" id="ARBA00022838"/>
    </source>
</evidence>
<evidence type="ECO:0000256" key="2">
    <source>
        <dbReference type="ARBA" id="ARBA00004186"/>
    </source>
</evidence>
<dbReference type="GO" id="GO:0044732">
    <property type="term" value="C:mitotic spindle pole body"/>
    <property type="evidence" value="ECO:0007669"/>
    <property type="project" value="TreeGrafter"/>
</dbReference>
<keyword evidence="7" id="KW-0963">Cytoplasm</keyword>
<evidence type="ECO:0000256" key="10">
    <source>
        <dbReference type="ARBA" id="ARBA00022776"/>
    </source>
</evidence>
<keyword evidence="11" id="KW-0159">Chromosome partition</keyword>
<evidence type="ECO:0000313" key="20">
    <source>
        <dbReference type="Proteomes" id="UP001377567"/>
    </source>
</evidence>
<feature type="compositionally biased region" description="Gly residues" evidence="18">
    <location>
        <begin position="128"/>
        <end position="138"/>
    </location>
</feature>
<evidence type="ECO:0000256" key="18">
    <source>
        <dbReference type="SAM" id="MobiDB-lite"/>
    </source>
</evidence>
<evidence type="ECO:0000256" key="3">
    <source>
        <dbReference type="ARBA" id="ARBA00004629"/>
    </source>
</evidence>
<keyword evidence="8" id="KW-0132">Cell division</keyword>
<reference evidence="19 20" key="1">
    <citation type="journal article" date="2023" name="Elife">
        <title>Identification of key yeast species and microbe-microbe interactions impacting larval growth of Drosophila in the wild.</title>
        <authorList>
            <person name="Mure A."/>
            <person name="Sugiura Y."/>
            <person name="Maeda R."/>
            <person name="Honda K."/>
            <person name="Sakurai N."/>
            <person name="Takahashi Y."/>
            <person name="Watada M."/>
            <person name="Katoh T."/>
            <person name="Gotoh A."/>
            <person name="Gotoh Y."/>
            <person name="Taniguchi I."/>
            <person name="Nakamura K."/>
            <person name="Hayashi T."/>
            <person name="Katayama T."/>
            <person name="Uemura T."/>
            <person name="Hattori Y."/>
        </authorList>
    </citation>
    <scope>NUCLEOTIDE SEQUENCE [LARGE SCALE GENOMIC DNA]</scope>
    <source>
        <strain evidence="19 20">KH-74</strain>
    </source>
</reference>
<evidence type="ECO:0000256" key="11">
    <source>
        <dbReference type="ARBA" id="ARBA00022829"/>
    </source>
</evidence>
<evidence type="ECO:0000313" key="19">
    <source>
        <dbReference type="EMBL" id="GMM53882.1"/>
    </source>
</evidence>
<dbReference type="PANTHER" id="PTHR28036:SF1">
    <property type="entry name" value="DASH COMPLEX SUBUNIT DAD2"/>
    <property type="match status" value="1"/>
</dbReference>
<evidence type="ECO:0000256" key="17">
    <source>
        <dbReference type="ARBA" id="ARBA00030568"/>
    </source>
</evidence>
<evidence type="ECO:0000256" key="15">
    <source>
        <dbReference type="ARBA" id="ARBA00023306"/>
    </source>
</evidence>
<keyword evidence="13" id="KW-0206">Cytoskeleton</keyword>
<keyword evidence="14" id="KW-0539">Nucleus</keyword>